<evidence type="ECO:0008006" key="3">
    <source>
        <dbReference type="Google" id="ProtNLM"/>
    </source>
</evidence>
<protein>
    <recommendedName>
        <fullName evidence="3">F-box domain-containing protein</fullName>
    </recommendedName>
</protein>
<sequence>VPPELLGEIFMHCVPAHGRYSPSQRQAPMVLIHVCQRWREVATGLQSLWTSLCIDMESLHRWRELVIAWFERSGLQSLSLTIKPPPGAREAGY</sequence>
<name>A0AAD6VAS0_9AGAR</name>
<keyword evidence="2" id="KW-1185">Reference proteome</keyword>
<dbReference type="AlphaFoldDB" id="A0AAD6VAS0"/>
<evidence type="ECO:0000313" key="2">
    <source>
        <dbReference type="Proteomes" id="UP001219525"/>
    </source>
</evidence>
<proteinExistence type="predicted"/>
<feature type="non-terminal residue" evidence="1">
    <location>
        <position position="1"/>
    </location>
</feature>
<accession>A0AAD6VAS0</accession>
<dbReference type="Proteomes" id="UP001219525">
    <property type="component" value="Unassembled WGS sequence"/>
</dbReference>
<evidence type="ECO:0000313" key="1">
    <source>
        <dbReference type="EMBL" id="KAJ7201724.1"/>
    </source>
</evidence>
<reference evidence="1" key="1">
    <citation type="submission" date="2023-03" db="EMBL/GenBank/DDBJ databases">
        <title>Massive genome expansion in bonnet fungi (Mycena s.s.) driven by repeated elements and novel gene families across ecological guilds.</title>
        <authorList>
            <consortium name="Lawrence Berkeley National Laboratory"/>
            <person name="Harder C.B."/>
            <person name="Miyauchi S."/>
            <person name="Viragh M."/>
            <person name="Kuo A."/>
            <person name="Thoen E."/>
            <person name="Andreopoulos B."/>
            <person name="Lu D."/>
            <person name="Skrede I."/>
            <person name="Drula E."/>
            <person name="Henrissat B."/>
            <person name="Morin E."/>
            <person name="Kohler A."/>
            <person name="Barry K."/>
            <person name="LaButti K."/>
            <person name="Morin E."/>
            <person name="Salamov A."/>
            <person name="Lipzen A."/>
            <person name="Mereny Z."/>
            <person name="Hegedus B."/>
            <person name="Baldrian P."/>
            <person name="Stursova M."/>
            <person name="Weitz H."/>
            <person name="Taylor A."/>
            <person name="Grigoriev I.V."/>
            <person name="Nagy L.G."/>
            <person name="Martin F."/>
            <person name="Kauserud H."/>
        </authorList>
    </citation>
    <scope>NUCLEOTIDE SEQUENCE</scope>
    <source>
        <strain evidence="1">9144</strain>
    </source>
</reference>
<dbReference type="Gene3D" id="1.20.1280.50">
    <property type="match status" value="1"/>
</dbReference>
<feature type="non-terminal residue" evidence="1">
    <location>
        <position position="93"/>
    </location>
</feature>
<gene>
    <name evidence="1" type="ORF">GGX14DRAFT_315171</name>
</gene>
<comment type="caution">
    <text evidence="1">The sequence shown here is derived from an EMBL/GenBank/DDBJ whole genome shotgun (WGS) entry which is preliminary data.</text>
</comment>
<dbReference type="EMBL" id="JARJCW010000058">
    <property type="protein sequence ID" value="KAJ7201724.1"/>
    <property type="molecule type" value="Genomic_DNA"/>
</dbReference>
<organism evidence="1 2">
    <name type="scientific">Mycena pura</name>
    <dbReference type="NCBI Taxonomy" id="153505"/>
    <lineage>
        <taxon>Eukaryota</taxon>
        <taxon>Fungi</taxon>
        <taxon>Dikarya</taxon>
        <taxon>Basidiomycota</taxon>
        <taxon>Agaricomycotina</taxon>
        <taxon>Agaricomycetes</taxon>
        <taxon>Agaricomycetidae</taxon>
        <taxon>Agaricales</taxon>
        <taxon>Marasmiineae</taxon>
        <taxon>Mycenaceae</taxon>
        <taxon>Mycena</taxon>
    </lineage>
</organism>